<dbReference type="Proteomes" id="UP001150603">
    <property type="component" value="Unassembled WGS sequence"/>
</dbReference>
<keyword evidence="1" id="KW-0378">Hydrolase</keyword>
<organism evidence="1 2">
    <name type="scientific">Linderina macrospora</name>
    <dbReference type="NCBI Taxonomy" id="4868"/>
    <lineage>
        <taxon>Eukaryota</taxon>
        <taxon>Fungi</taxon>
        <taxon>Fungi incertae sedis</taxon>
        <taxon>Zoopagomycota</taxon>
        <taxon>Kickxellomycotina</taxon>
        <taxon>Kickxellomycetes</taxon>
        <taxon>Kickxellales</taxon>
        <taxon>Kickxellaceae</taxon>
        <taxon>Linderina</taxon>
    </lineage>
</organism>
<keyword evidence="1" id="KW-0326">Glycosidase</keyword>
<proteinExistence type="predicted"/>
<dbReference type="EMBL" id="JANBPW010004871">
    <property type="protein sequence ID" value="KAJ1933897.1"/>
    <property type="molecule type" value="Genomic_DNA"/>
</dbReference>
<protein>
    <submittedName>
        <fullName evidence="1">Glycosidase CRH2</fullName>
    </submittedName>
</protein>
<accession>A0ACC1J1F3</accession>
<evidence type="ECO:0000313" key="2">
    <source>
        <dbReference type="Proteomes" id="UP001150603"/>
    </source>
</evidence>
<keyword evidence="2" id="KW-1185">Reference proteome</keyword>
<comment type="caution">
    <text evidence="1">The sequence shown here is derived from an EMBL/GenBank/DDBJ whole genome shotgun (WGS) entry which is preliminary data.</text>
</comment>
<reference evidence="1" key="1">
    <citation type="submission" date="2022-07" db="EMBL/GenBank/DDBJ databases">
        <title>Phylogenomic reconstructions and comparative analyses of Kickxellomycotina fungi.</title>
        <authorList>
            <person name="Reynolds N.K."/>
            <person name="Stajich J.E."/>
            <person name="Barry K."/>
            <person name="Grigoriev I.V."/>
            <person name="Crous P."/>
            <person name="Smith M.E."/>
        </authorList>
    </citation>
    <scope>NUCLEOTIDE SEQUENCE</scope>
    <source>
        <strain evidence="1">NRRL 5244</strain>
    </source>
</reference>
<sequence length="260" mass="27581">MQLQDDSGASISLDFVGSTTNRVQANYHVDNQVELGNPVSSVVSSDPVTNYNEYRILWQPTSISWYVNGAVIRTVNRADTWAEGLQKFTFPQKPARLSFSIWDASGSTNPGATTSWAGTIPSSKAGAQFTAYVKSVSIKCYSNSTGSNTLSVNTGHQNNIITSGSSSSDNTQKLSSTDTGSALRESTSDEGDLVDFGHGDGGSSSEKQNSSEASKQENVNQISAYLERNNQASSAVSQWRGFSLFSTASAALLATAIASI</sequence>
<gene>
    <name evidence="1" type="primary">UTR2_2</name>
    <name evidence="1" type="ORF">FBU59_005875</name>
</gene>
<name>A0ACC1J1F3_9FUNG</name>
<evidence type="ECO:0000313" key="1">
    <source>
        <dbReference type="EMBL" id="KAJ1933897.1"/>
    </source>
</evidence>